<accession>A0A315ZTM3</accession>
<sequence length="132" mass="14293">MNDRIDMHTPRLPQDRTRELEHDEEMSHWAEEAMTLKEHSGTALRGASAAAHGRAALEAALGGPEAVEGALRGRKTLGRNRPAGRSPKRQTTLPVDLDQCGAKFIGAGGAKDYSELLRVALAEYLERHGASV</sequence>
<dbReference type="AlphaFoldDB" id="A0A315ZTM3"/>
<comment type="caution">
    <text evidence="2">The sequence shown here is derived from an EMBL/GenBank/DDBJ whole genome shotgun (WGS) entry which is preliminary data.</text>
</comment>
<name>A0A315ZTM3_9ACTN</name>
<keyword evidence="3" id="KW-1185">Reference proteome</keyword>
<dbReference type="RefSeq" id="WP_109776013.1">
    <property type="nucleotide sequence ID" value="NZ_QGDQ01000029.1"/>
</dbReference>
<gene>
    <name evidence="2" type="ORF">BXY45_12940</name>
</gene>
<feature type="region of interest" description="Disordered" evidence="1">
    <location>
        <begin position="1"/>
        <end position="25"/>
    </location>
</feature>
<feature type="region of interest" description="Disordered" evidence="1">
    <location>
        <begin position="72"/>
        <end position="92"/>
    </location>
</feature>
<dbReference type="EMBL" id="QGDQ01000029">
    <property type="protein sequence ID" value="PWJ48659.1"/>
    <property type="molecule type" value="Genomic_DNA"/>
</dbReference>
<evidence type="ECO:0000256" key="1">
    <source>
        <dbReference type="SAM" id="MobiDB-lite"/>
    </source>
</evidence>
<proteinExistence type="predicted"/>
<reference evidence="2 3" key="1">
    <citation type="submission" date="2018-03" db="EMBL/GenBank/DDBJ databases">
        <title>Genomic Encyclopedia of Archaeal and Bacterial Type Strains, Phase II (KMG-II): from individual species to whole genera.</title>
        <authorList>
            <person name="Goeker M."/>
        </authorList>
    </citation>
    <scope>NUCLEOTIDE SEQUENCE [LARGE SCALE GENOMIC DNA]</scope>
    <source>
        <strain evidence="2 3">DSM 44889</strain>
    </source>
</reference>
<evidence type="ECO:0000313" key="3">
    <source>
        <dbReference type="Proteomes" id="UP000245469"/>
    </source>
</evidence>
<protein>
    <submittedName>
        <fullName evidence="2">Uncharacterized protein</fullName>
    </submittedName>
</protein>
<dbReference type="Proteomes" id="UP000245469">
    <property type="component" value="Unassembled WGS sequence"/>
</dbReference>
<evidence type="ECO:0000313" key="2">
    <source>
        <dbReference type="EMBL" id="PWJ48659.1"/>
    </source>
</evidence>
<organism evidence="2 3">
    <name type="scientific">Quadrisphaera granulorum</name>
    <dbReference type="NCBI Taxonomy" id="317664"/>
    <lineage>
        <taxon>Bacteria</taxon>
        <taxon>Bacillati</taxon>
        <taxon>Actinomycetota</taxon>
        <taxon>Actinomycetes</taxon>
        <taxon>Kineosporiales</taxon>
        <taxon>Kineosporiaceae</taxon>
        <taxon>Quadrisphaera</taxon>
    </lineage>
</organism>